<dbReference type="EMBL" id="SRKY01000004">
    <property type="protein sequence ID" value="THH35374.1"/>
    <property type="molecule type" value="Genomic_DNA"/>
</dbReference>
<feature type="domain" description="Transglutaminase-like" evidence="1">
    <location>
        <begin position="32"/>
        <end position="133"/>
    </location>
</feature>
<name>A0A4S4N850_9RHOB</name>
<keyword evidence="3" id="KW-1185">Reference proteome</keyword>
<reference evidence="2 3" key="1">
    <citation type="submission" date="2019-04" db="EMBL/GenBank/DDBJ databases">
        <title>Shimia ponticola sp. nov., isolated from seawater.</title>
        <authorList>
            <person name="Kim Y.-O."/>
            <person name="Yoon J.-H."/>
        </authorList>
    </citation>
    <scope>NUCLEOTIDE SEQUENCE [LARGE SCALE GENOMIC DNA]</scope>
    <source>
        <strain evidence="2 3">MYP11</strain>
    </source>
</reference>
<evidence type="ECO:0000313" key="3">
    <source>
        <dbReference type="Proteomes" id="UP000306602"/>
    </source>
</evidence>
<dbReference type="OrthoDB" id="5438043at2"/>
<dbReference type="Gene3D" id="3.10.620.30">
    <property type="match status" value="1"/>
</dbReference>
<accession>A0A4S4N850</accession>
<evidence type="ECO:0000313" key="2">
    <source>
        <dbReference type="EMBL" id="THH35374.1"/>
    </source>
</evidence>
<proteinExistence type="predicted"/>
<evidence type="ECO:0000259" key="1">
    <source>
        <dbReference type="Pfam" id="PF01841"/>
    </source>
</evidence>
<gene>
    <name evidence="2" type="ORF">E4Z66_16295</name>
</gene>
<dbReference type="AlphaFoldDB" id="A0A4S4N850"/>
<dbReference type="Pfam" id="PF01841">
    <property type="entry name" value="Transglut_core"/>
    <property type="match status" value="1"/>
</dbReference>
<protein>
    <submittedName>
        <fullName evidence="2">Transglutaminase family protein</fullName>
    </submittedName>
</protein>
<dbReference type="InterPro" id="IPR002931">
    <property type="entry name" value="Transglutaminase-like"/>
</dbReference>
<organism evidence="2 3">
    <name type="scientific">Aliishimia ponticola</name>
    <dbReference type="NCBI Taxonomy" id="2499833"/>
    <lineage>
        <taxon>Bacteria</taxon>
        <taxon>Pseudomonadati</taxon>
        <taxon>Pseudomonadota</taxon>
        <taxon>Alphaproteobacteria</taxon>
        <taxon>Rhodobacterales</taxon>
        <taxon>Paracoccaceae</taxon>
        <taxon>Aliishimia</taxon>
    </lineage>
</organism>
<sequence length="257" mass="28239">MSHDYLSATPLLDYRAAPIQALVAQRGWAELTEKARIGAAYEFVRNEVLFGYNSDDALPASKVLADGYGQCNTKGTLLMALLRALKIPCRFHGFTIDKRLQRGVVPEAVYPLAPRNIIHSWVEVQHGGTWLELEGFILDRGVLEALQASFPKRRVLCAYGVGTDCLQTPSVGWAGQSTYIQKTGINSDLGVFDSPDAFYADHRQLTGLRGLAYRLAIRHWMNRRVAQIRAGRVPAIPGGESNLLPPVPIPQDKGAAS</sequence>
<dbReference type="RefSeq" id="WP_136464107.1">
    <property type="nucleotide sequence ID" value="NZ_SRKY01000004.1"/>
</dbReference>
<dbReference type="SUPFAM" id="SSF54001">
    <property type="entry name" value="Cysteine proteinases"/>
    <property type="match status" value="1"/>
</dbReference>
<dbReference type="Proteomes" id="UP000306602">
    <property type="component" value="Unassembled WGS sequence"/>
</dbReference>
<comment type="caution">
    <text evidence="2">The sequence shown here is derived from an EMBL/GenBank/DDBJ whole genome shotgun (WGS) entry which is preliminary data.</text>
</comment>
<dbReference type="PANTHER" id="PTHR33490">
    <property type="entry name" value="BLR5614 PROTEIN-RELATED"/>
    <property type="match status" value="1"/>
</dbReference>
<dbReference type="InterPro" id="IPR038765">
    <property type="entry name" value="Papain-like_cys_pep_sf"/>
</dbReference>